<dbReference type="SFLD" id="SFLDS00019">
    <property type="entry name" value="Glutathione_Transferase_(cytos"/>
    <property type="match status" value="1"/>
</dbReference>
<dbReference type="SUPFAM" id="SSF52833">
    <property type="entry name" value="Thioredoxin-like"/>
    <property type="match status" value="1"/>
</dbReference>
<dbReference type="RefSeq" id="WP_157346379.1">
    <property type="nucleotide sequence ID" value="NZ_CP121667.1"/>
</dbReference>
<dbReference type="PANTHER" id="PTHR44051">
    <property type="entry name" value="GLUTATHIONE S-TRANSFERASE-RELATED"/>
    <property type="match status" value="1"/>
</dbReference>
<dbReference type="SFLD" id="SFLDG01151">
    <property type="entry name" value="Main.2:_Nu-like"/>
    <property type="match status" value="1"/>
</dbReference>
<feature type="domain" description="GST N-terminal" evidence="2">
    <location>
        <begin position="1"/>
        <end position="87"/>
    </location>
</feature>
<comment type="similarity">
    <text evidence="1">Belongs to the GST superfamily.</text>
</comment>
<dbReference type="Proteomes" id="UP000436468">
    <property type="component" value="Unassembled WGS sequence"/>
</dbReference>
<dbReference type="CDD" id="cd03048">
    <property type="entry name" value="GST_N_Ure2p_like"/>
    <property type="match status" value="1"/>
</dbReference>
<dbReference type="InterPro" id="IPR040079">
    <property type="entry name" value="Glutathione_S-Trfase"/>
</dbReference>
<dbReference type="PROSITE" id="PS50405">
    <property type="entry name" value="GST_CTER"/>
    <property type="match status" value="1"/>
</dbReference>
<dbReference type="AlphaFoldDB" id="A0A844SWE2"/>
<dbReference type="InterPro" id="IPR004045">
    <property type="entry name" value="Glutathione_S-Trfase_N"/>
</dbReference>
<dbReference type="Gene3D" id="1.20.1050.10">
    <property type="match status" value="1"/>
</dbReference>
<reference evidence="4 5" key="1">
    <citation type="submission" date="2019-12" db="EMBL/GenBank/DDBJ databases">
        <title>Draft genome sequences Bradyrhizobium cajani AMBPC1010, Bradyrhizobium pachyrhizi AMBPC1040 and Bradyrhizobium yuanmingense ALSPC3051, three plant growth promoting strains isolated from nodules of Cajanus cajan L. in Dominican Republic.</title>
        <authorList>
            <person name="Flores-Felix J.D."/>
            <person name="Araujo J."/>
            <person name="Diaz-Alcantara C."/>
            <person name="Gonzalez-Andres F."/>
            <person name="Velazquez E."/>
        </authorList>
    </citation>
    <scope>NUCLEOTIDE SEQUENCE [LARGE SCALE GENOMIC DNA]</scope>
    <source>
        <strain evidence="4 5">1040</strain>
    </source>
</reference>
<dbReference type="SFLD" id="SFLDG00358">
    <property type="entry name" value="Main_(cytGST)"/>
    <property type="match status" value="1"/>
</dbReference>
<dbReference type="Gene3D" id="3.40.30.10">
    <property type="entry name" value="Glutaredoxin"/>
    <property type="match status" value="1"/>
</dbReference>
<accession>A0A844SWE2</accession>
<dbReference type="InterPro" id="IPR036282">
    <property type="entry name" value="Glutathione-S-Trfase_C_sf"/>
</dbReference>
<dbReference type="CDD" id="cd10291">
    <property type="entry name" value="GST_C_YfcG_like"/>
    <property type="match status" value="1"/>
</dbReference>
<dbReference type="InterPro" id="IPR004046">
    <property type="entry name" value="GST_C"/>
</dbReference>
<sequence length="234" mass="26674">MIDLHYAPTPNGWKISIMLEELRLPYRVIPVNIRAGEQFRPEFLAISPNNRIPAIVDHEPADGGGPFSVFETGAILIYLADKTGRFLSRELRARSNVIQWVMWQMGGLGPMLGQYGHFALYAAEKIPYAIERYRDETARLYGVLDRQLGRTGTYIAGDDYSIADIACFPWTMTHKAQGFTLDDFPNIKRWYATVRARPQVQAGLAIGKFVKEPFDEESRKNMFGQRAKELVEKK</sequence>
<dbReference type="Pfam" id="PF02798">
    <property type="entry name" value="GST_N"/>
    <property type="match status" value="1"/>
</dbReference>
<proteinExistence type="inferred from homology"/>
<dbReference type="Pfam" id="PF00043">
    <property type="entry name" value="GST_C"/>
    <property type="match status" value="1"/>
</dbReference>
<organism evidence="4 5">
    <name type="scientific">Bradyrhizobium pachyrhizi</name>
    <dbReference type="NCBI Taxonomy" id="280333"/>
    <lineage>
        <taxon>Bacteria</taxon>
        <taxon>Pseudomonadati</taxon>
        <taxon>Pseudomonadota</taxon>
        <taxon>Alphaproteobacteria</taxon>
        <taxon>Hyphomicrobiales</taxon>
        <taxon>Nitrobacteraceae</taxon>
        <taxon>Bradyrhizobium</taxon>
    </lineage>
</organism>
<dbReference type="FunFam" id="3.40.30.10:FF:000046">
    <property type="entry name" value="GSH-dependent disulfide bond oxidoreductase"/>
    <property type="match status" value="1"/>
</dbReference>
<evidence type="ECO:0000313" key="4">
    <source>
        <dbReference type="EMBL" id="MVT68194.1"/>
    </source>
</evidence>
<dbReference type="InterPro" id="IPR036249">
    <property type="entry name" value="Thioredoxin-like_sf"/>
</dbReference>
<gene>
    <name evidence="4" type="ORF">GPL21_24160</name>
</gene>
<comment type="caution">
    <text evidence="4">The sequence shown here is derived from an EMBL/GenBank/DDBJ whole genome shotgun (WGS) entry which is preliminary data.</text>
</comment>
<evidence type="ECO:0000313" key="5">
    <source>
        <dbReference type="Proteomes" id="UP000436468"/>
    </source>
</evidence>
<dbReference type="InterPro" id="IPR010987">
    <property type="entry name" value="Glutathione-S-Trfase_C-like"/>
</dbReference>
<evidence type="ECO:0000259" key="2">
    <source>
        <dbReference type="PROSITE" id="PS50404"/>
    </source>
</evidence>
<dbReference type="PANTHER" id="PTHR44051:SF19">
    <property type="entry name" value="DISULFIDE-BOND OXIDOREDUCTASE YFCG"/>
    <property type="match status" value="1"/>
</dbReference>
<keyword evidence="5" id="KW-1185">Reference proteome</keyword>
<dbReference type="PROSITE" id="PS50404">
    <property type="entry name" value="GST_NTER"/>
    <property type="match status" value="1"/>
</dbReference>
<evidence type="ECO:0000256" key="1">
    <source>
        <dbReference type="RuleBase" id="RU003494"/>
    </source>
</evidence>
<evidence type="ECO:0000259" key="3">
    <source>
        <dbReference type="PROSITE" id="PS50405"/>
    </source>
</evidence>
<feature type="domain" description="GST C-terminal" evidence="3">
    <location>
        <begin position="90"/>
        <end position="214"/>
    </location>
</feature>
<dbReference type="EMBL" id="WQNF01000018">
    <property type="protein sequence ID" value="MVT68194.1"/>
    <property type="molecule type" value="Genomic_DNA"/>
</dbReference>
<dbReference type="SUPFAM" id="SSF47616">
    <property type="entry name" value="GST C-terminal domain-like"/>
    <property type="match status" value="1"/>
</dbReference>
<name>A0A844SWE2_9BRAD</name>
<protein>
    <submittedName>
        <fullName evidence="4">Thiol:disulfide oxidoreductase</fullName>
    </submittedName>
</protein>